<dbReference type="InterPro" id="IPR041561">
    <property type="entry name" value="PglD_N"/>
</dbReference>
<dbReference type="InterPro" id="IPR020019">
    <property type="entry name" value="AcTrfase_PglD-like"/>
</dbReference>
<dbReference type="KEGG" id="ecas:ECBG_00488"/>
<dbReference type="PANTHER" id="PTHR43300">
    <property type="entry name" value="ACETYLTRANSFERASE"/>
    <property type="match status" value="1"/>
</dbReference>
<evidence type="ECO:0000256" key="1">
    <source>
        <dbReference type="PIRSR" id="PIRSR620019-1"/>
    </source>
</evidence>
<dbReference type="NCBIfam" id="TIGR03570">
    <property type="entry name" value="NeuD_NnaD"/>
    <property type="match status" value="1"/>
</dbReference>
<evidence type="ECO:0000313" key="3">
    <source>
        <dbReference type="EMBL" id="EEV38219.1"/>
    </source>
</evidence>
<evidence type="ECO:0000313" key="4">
    <source>
        <dbReference type="Proteomes" id="UP000012675"/>
    </source>
</evidence>
<dbReference type="SUPFAM" id="SSF51161">
    <property type="entry name" value="Trimeric LpxA-like enzymes"/>
    <property type="match status" value="1"/>
</dbReference>
<dbReference type="GeneID" id="15141701"/>
<dbReference type="Gene3D" id="2.160.10.10">
    <property type="entry name" value="Hexapeptide repeat proteins"/>
    <property type="match status" value="1"/>
</dbReference>
<dbReference type="eggNOG" id="COG0110">
    <property type="taxonomic scope" value="Bacteria"/>
</dbReference>
<protein>
    <submittedName>
        <fullName evidence="3">Sialic acid O-acetyltransferase NeuD family sugar O-acyltransferase</fullName>
    </submittedName>
</protein>
<feature type="active site" description="Proton acceptor" evidence="1">
    <location>
        <position position="134"/>
    </location>
</feature>
<evidence type="ECO:0000259" key="2">
    <source>
        <dbReference type="Pfam" id="PF17836"/>
    </source>
</evidence>
<dbReference type="CDD" id="cd03360">
    <property type="entry name" value="LbH_AT_putative"/>
    <property type="match status" value="1"/>
</dbReference>
<dbReference type="HOGENOM" id="CLU_081811_1_1_9"/>
<reference evidence="3 4" key="1">
    <citation type="submission" date="2009-02" db="EMBL/GenBank/DDBJ databases">
        <authorList>
            <consortium name="The Broad Institute Genome Sequencing Platform"/>
            <person name="Feldgarden M."/>
            <person name="Young S.K."/>
            <person name="Kodira C.D."/>
            <person name="Zeng Q."/>
            <person name="Koehrsen M."/>
            <person name="Alvarado L."/>
            <person name="Berlin A."/>
            <person name="Borenstein D."/>
            <person name="Chen Z."/>
            <person name="Engels R."/>
            <person name="Freedman E."/>
            <person name="Gellesch M."/>
            <person name="Goldberg J."/>
            <person name="Griggs A."/>
            <person name="Gujja S."/>
            <person name="Heiman D."/>
            <person name="Hepburn T."/>
            <person name="Howarth C."/>
            <person name="Jen D."/>
            <person name="Larson L."/>
            <person name="Lewis B."/>
            <person name="Mehta T."/>
            <person name="Park D."/>
            <person name="Pearson M."/>
            <person name="Roberts A."/>
            <person name="Saif S."/>
            <person name="Shea T."/>
            <person name="Shenoy N."/>
            <person name="Sisk P."/>
            <person name="Stolte C."/>
            <person name="Sykes S."/>
            <person name="Walk T."/>
            <person name="White J."/>
            <person name="Yandava C."/>
            <person name="Gilmore M."/>
            <person name="Manson J."/>
            <person name="Palmer K."/>
            <person name="Carniol K."/>
            <person name="Lander E."/>
            <person name="Nusbaum C."/>
            <person name="Galagan J."/>
            <person name="Birren B."/>
        </authorList>
    </citation>
    <scope>NUCLEOTIDE SEQUENCE [LARGE SCALE GENOMIC DNA]</scope>
    <source>
        <strain evidence="3 4">EC20</strain>
    </source>
</reference>
<accession>C9A6V8</accession>
<name>C9A6V8_ENTCA</name>
<feature type="domain" description="PglD N-terminal" evidence="2">
    <location>
        <begin position="2"/>
        <end position="77"/>
    </location>
</feature>
<dbReference type="Proteomes" id="UP000012675">
    <property type="component" value="Chromosome"/>
</dbReference>
<dbReference type="EMBL" id="CP004856">
    <property type="protein sequence ID" value="EEV38219.1"/>
    <property type="molecule type" value="Genomic_DNA"/>
</dbReference>
<sequence length="208" mass="22727">MIIVGAGGFAKEVIFLIERNLNYKIKGIVDDNFGKISSNLFDYPILGSTKYLNQVNEITGIVISIANPKAKEKIYHNCKQNKNLFYPNIIDNSALVGKDVNFGFGNIIMPYTTFSASISIGNFNMINIHSTIGHDTEVKDFNSIYPSTNISGNSSIGYGNEFGVGTKVIQNIKVGNQNIIGAGSIIIRDIANKQKVVGNPAKTIESWD</sequence>
<dbReference type="InterPro" id="IPR011004">
    <property type="entry name" value="Trimer_LpxA-like_sf"/>
</dbReference>
<keyword evidence="4" id="KW-1185">Reference proteome</keyword>
<dbReference type="AlphaFoldDB" id="C9A6V8"/>
<dbReference type="InterPro" id="IPR050179">
    <property type="entry name" value="Trans_hexapeptide_repeat"/>
</dbReference>
<dbReference type="PANTHER" id="PTHR43300:SF7">
    <property type="entry name" value="UDP-N-ACETYLBACILLOSAMINE N-ACETYLTRANSFERASE"/>
    <property type="match status" value="1"/>
</dbReference>
<feature type="site" description="Increases basicity of active site His" evidence="1">
    <location>
        <position position="135"/>
    </location>
</feature>
<keyword evidence="3" id="KW-0808">Transferase</keyword>
<dbReference type="Gene3D" id="3.40.50.20">
    <property type="match status" value="1"/>
</dbReference>
<gene>
    <name evidence="3" type="ORF">ECBG_00488</name>
</gene>
<dbReference type="RefSeq" id="WP_015509389.1">
    <property type="nucleotide sequence ID" value="NC_020995.1"/>
</dbReference>
<dbReference type="Pfam" id="PF17836">
    <property type="entry name" value="PglD_N"/>
    <property type="match status" value="1"/>
</dbReference>
<proteinExistence type="predicted"/>
<keyword evidence="3" id="KW-0012">Acyltransferase</keyword>
<organism evidence="3 4">
    <name type="scientific">Enterococcus casseliflavus EC20</name>
    <dbReference type="NCBI Taxonomy" id="565655"/>
    <lineage>
        <taxon>Bacteria</taxon>
        <taxon>Bacillati</taxon>
        <taxon>Bacillota</taxon>
        <taxon>Bacilli</taxon>
        <taxon>Lactobacillales</taxon>
        <taxon>Enterococcaceae</taxon>
        <taxon>Enterococcus</taxon>
    </lineage>
</organism>
<dbReference type="GO" id="GO:0016746">
    <property type="term" value="F:acyltransferase activity"/>
    <property type="evidence" value="ECO:0007669"/>
    <property type="project" value="UniProtKB-KW"/>
</dbReference>
<reference evidence="3 4" key="2">
    <citation type="submission" date="2013-03" db="EMBL/GenBank/DDBJ databases">
        <title>The Genome Sequence of Enterococcus casseliflavus EC20 (899205).</title>
        <authorList>
            <consortium name="The Broad Institute Genomics Platform"/>
            <consortium name="The Broad Institute Genome Sequencing Center for Infectious Disease"/>
            <person name="Russ C."/>
            <person name="Feldgarden M."/>
            <person name="Gilmore M."/>
            <person name="Manson J."/>
            <person name="Palmer K."/>
            <person name="Carniol K."/>
            <person name="Walker B."/>
            <person name="Young S.K."/>
            <person name="Zeng Q."/>
            <person name="Gargeya S."/>
            <person name="Fitzgerald M."/>
            <person name="Haas B."/>
            <person name="Abouelleil A."/>
            <person name="Allen A.W."/>
            <person name="Alvarado L."/>
            <person name="Arachchi H.M."/>
            <person name="Berlin A.M."/>
            <person name="Chapman S.B."/>
            <person name="Gainer-Dewar J."/>
            <person name="Goldberg J."/>
            <person name="Griggs A."/>
            <person name="Gujja S."/>
            <person name="Hansen M."/>
            <person name="Howarth C."/>
            <person name="Imamovic A."/>
            <person name="Ireland A."/>
            <person name="Larimer J."/>
            <person name="McCowan C."/>
            <person name="Murphy C."/>
            <person name="Pearson M."/>
            <person name="Poon T.W."/>
            <person name="Priest M."/>
            <person name="Roberts A."/>
            <person name="Saif S."/>
            <person name="Shea T."/>
            <person name="Sisk P."/>
            <person name="Sykes S."/>
            <person name="Wortman J."/>
            <person name="Nusbaum C."/>
            <person name="Birren B."/>
        </authorList>
    </citation>
    <scope>NUCLEOTIDE SEQUENCE [LARGE SCALE GENOMIC DNA]</scope>
    <source>
        <strain evidence="3 4">EC20</strain>
    </source>
</reference>